<reference evidence="2" key="2">
    <citation type="submission" date="2018-02" db="EMBL/GenBank/DDBJ databases">
        <title>Complete genome sequence of the Methanococcus maripaludis type strain JJ (DSM 2067), a model for selenoprotein synthesis in Archaea.</title>
        <authorList>
            <person name="Poehlein A."/>
            <person name="Heym D."/>
            <person name="Quitzke V."/>
            <person name="Fersch J."/>
            <person name="Daniel R."/>
            <person name="Rother M."/>
        </authorList>
    </citation>
    <scope>NUCLEOTIDE SEQUENCE [LARGE SCALE GENOMIC DNA]</scope>
    <source>
        <strain evidence="2">DSM 2067</strain>
    </source>
</reference>
<evidence type="ECO:0000313" key="3">
    <source>
        <dbReference type="EMBL" id="MBA2864507.1"/>
    </source>
</evidence>
<dbReference type="EMBL" id="JACDUO010000002">
    <property type="protein sequence ID" value="MBA2864507.1"/>
    <property type="molecule type" value="Genomic_DNA"/>
</dbReference>
<reference evidence="6" key="1">
    <citation type="journal article" date="2018" name="Genome Announc.">
        <title>Complete Genome Sequence of the Methanococcus maripaludis Type Strain JJ (DSM 2067), a Model for Selenoprotein Synthesis in Archaea.</title>
        <authorList>
            <person name="Poehlein A."/>
            <person name="Heym D."/>
            <person name="Quitzke V."/>
            <person name="Fersch J."/>
            <person name="Daniel R."/>
            <person name="Rother M."/>
        </authorList>
    </citation>
    <scope>NUCLEOTIDE SEQUENCE [LARGE SCALE GENOMIC DNA]</scope>
    <source>
        <strain evidence="6">DSM 2067</strain>
    </source>
</reference>
<accession>A0A2L1C9M1</accession>
<dbReference type="Proteomes" id="UP000590564">
    <property type="component" value="Unassembled WGS sequence"/>
</dbReference>
<evidence type="ECO:0000313" key="6">
    <source>
        <dbReference type="Proteomes" id="UP000239462"/>
    </source>
</evidence>
<evidence type="ECO:0000313" key="4">
    <source>
        <dbReference type="EMBL" id="MBB6401664.1"/>
    </source>
</evidence>
<dbReference type="InterPro" id="IPR005270">
    <property type="entry name" value="tRNA_dU_NifR3-rel"/>
</dbReference>
<evidence type="ECO:0000259" key="1">
    <source>
        <dbReference type="Pfam" id="PF01207"/>
    </source>
</evidence>
<dbReference type="RefSeq" id="WP_104837646.1">
    <property type="nucleotide sequence ID" value="NZ_CP026606.1"/>
</dbReference>
<dbReference type="NCBIfam" id="TIGR00736">
    <property type="entry name" value="nifR3_rel_arch"/>
    <property type="match status" value="1"/>
</dbReference>
<keyword evidence="2" id="KW-0560">Oxidoreductase</keyword>
<sequence length="256" mass="29495">MKKLDKIYKIPKKIVLAPMAGITDGDFCLKYNDTFGIVCLGAFNLDFDTDLASKKIQNRGRKEFIYELSEIDEKISFEIEKAKKSNSLVSVNIRFNDFSKAESHIIEISKNADILELNCHCRQPEITDLKLGQNLLKFENESKLIDFLKNIHKLNLEIPIFLKLRANFLKAEELIKSLDKVRVYFDGIHIDCFNPGKNHADLEYLKKIRENFPEKIIIGNNSVNSVESAKEILEYADFVSVARCVLSNNIDWINKM</sequence>
<dbReference type="PANTHER" id="PTHR11082">
    <property type="entry name" value="TRNA-DIHYDROURIDINE SYNTHASE"/>
    <property type="match status" value="1"/>
</dbReference>
<evidence type="ECO:0000313" key="7">
    <source>
        <dbReference type="Proteomes" id="UP000536195"/>
    </source>
</evidence>
<dbReference type="InterPro" id="IPR035587">
    <property type="entry name" value="DUS-like_FMN-bd"/>
</dbReference>
<dbReference type="Pfam" id="PF01207">
    <property type="entry name" value="Dus"/>
    <property type="match status" value="1"/>
</dbReference>
<dbReference type="Proteomes" id="UP000536195">
    <property type="component" value="Unassembled WGS sequence"/>
</dbReference>
<reference evidence="3 8" key="3">
    <citation type="submission" date="2020-07" db="EMBL/GenBank/DDBJ databases">
        <title>Genomic Encyclopedia of Type Strains, Phase IV (KMG-V): Genome sequencing to study the core and pangenomes of soil and plant-associated prokaryotes.</title>
        <authorList>
            <person name="Whitman W."/>
        </authorList>
    </citation>
    <scope>NUCLEOTIDE SEQUENCE [LARGE SCALE GENOMIC DNA]</scope>
    <source>
        <strain evidence="4 7">C11</strain>
        <strain evidence="3 8">C13</strain>
        <strain evidence="5 9">D1</strain>
    </source>
</reference>
<dbReference type="AlphaFoldDB" id="A0A2L1C9M1"/>
<dbReference type="GeneID" id="36101723"/>
<proteinExistence type="predicted"/>
<dbReference type="EMBL" id="CP026606">
    <property type="protein sequence ID" value="AVB76047.1"/>
    <property type="molecule type" value="Genomic_DNA"/>
</dbReference>
<dbReference type="KEGG" id="mmad:MMJJ_06310"/>
<dbReference type="EMBL" id="JACHEC010000002">
    <property type="protein sequence ID" value="MBB6401664.1"/>
    <property type="molecule type" value="Genomic_DNA"/>
</dbReference>
<dbReference type="GO" id="GO:0016491">
    <property type="term" value="F:oxidoreductase activity"/>
    <property type="evidence" value="ECO:0007669"/>
    <property type="project" value="UniProtKB-KW"/>
</dbReference>
<name>A0A2L1C9M1_METMI</name>
<gene>
    <name evidence="2" type="primary">dusB</name>
    <name evidence="4" type="ORF">HNP92_000969</name>
    <name evidence="3" type="ORF">HNP94_001529</name>
    <name evidence="5" type="ORF">HNP96_001400</name>
    <name evidence="2" type="ORF">MMJJ_06310</name>
</gene>
<dbReference type="InterPro" id="IPR013785">
    <property type="entry name" value="Aldolase_TIM"/>
</dbReference>
<dbReference type="SUPFAM" id="SSF51395">
    <property type="entry name" value="FMN-linked oxidoreductases"/>
    <property type="match status" value="1"/>
</dbReference>
<evidence type="ECO:0000313" key="2">
    <source>
        <dbReference type="EMBL" id="AVB76047.1"/>
    </source>
</evidence>
<organism evidence="2 6">
    <name type="scientific">Methanococcus maripaludis</name>
    <name type="common">Methanococcus deltae</name>
    <dbReference type="NCBI Taxonomy" id="39152"/>
    <lineage>
        <taxon>Archaea</taxon>
        <taxon>Methanobacteriati</taxon>
        <taxon>Methanobacteriota</taxon>
        <taxon>Methanomada group</taxon>
        <taxon>Methanococci</taxon>
        <taxon>Methanococcales</taxon>
        <taxon>Methanococcaceae</taxon>
        <taxon>Methanococcus</taxon>
    </lineage>
</organism>
<dbReference type="Gene3D" id="3.20.20.70">
    <property type="entry name" value="Aldolase class I"/>
    <property type="match status" value="1"/>
</dbReference>
<evidence type="ECO:0000313" key="9">
    <source>
        <dbReference type="Proteomes" id="UP000590564"/>
    </source>
</evidence>
<dbReference type="EMBL" id="JACHED010000003">
    <property type="protein sequence ID" value="MBB6497357.1"/>
    <property type="molecule type" value="Genomic_DNA"/>
</dbReference>
<evidence type="ECO:0000313" key="8">
    <source>
        <dbReference type="Proteomes" id="UP000567099"/>
    </source>
</evidence>
<dbReference type="Proteomes" id="UP000239462">
    <property type="component" value="Chromosome"/>
</dbReference>
<evidence type="ECO:0000313" key="5">
    <source>
        <dbReference type="EMBL" id="MBB6497357.1"/>
    </source>
</evidence>
<feature type="domain" description="DUS-like FMN-binding" evidence="1">
    <location>
        <begin position="16"/>
        <end position="248"/>
    </location>
</feature>
<dbReference type="PANTHER" id="PTHR11082:SF36">
    <property type="entry name" value="DUS-LIKE FMN-BINDING DOMAIN-CONTAINING PROTEIN"/>
    <property type="match status" value="1"/>
</dbReference>
<protein>
    <submittedName>
        <fullName evidence="3">TIM-barrel protein</fullName>
    </submittedName>
    <submittedName>
        <fullName evidence="2">tRNA-dihydrouridine synthase B</fullName>
        <ecNumber evidence="2">1.3.1.-</ecNumber>
    </submittedName>
</protein>
<dbReference type="EC" id="1.3.1.-" evidence="2"/>
<dbReference type="Proteomes" id="UP000567099">
    <property type="component" value="Unassembled WGS sequence"/>
</dbReference>